<reference evidence="4 6" key="1">
    <citation type="journal article" date="2014" name="BMC Genomics">
        <title>Genome sequence of Anopheles sinensis provides insight into genetics basis of mosquito competence for malaria parasites.</title>
        <authorList>
            <person name="Zhou D."/>
            <person name="Zhang D."/>
            <person name="Ding G."/>
            <person name="Shi L."/>
            <person name="Hou Q."/>
            <person name="Ye Y."/>
            <person name="Xu Y."/>
            <person name="Zhou H."/>
            <person name="Xiong C."/>
            <person name="Li S."/>
            <person name="Yu J."/>
            <person name="Hong S."/>
            <person name="Yu X."/>
            <person name="Zou P."/>
            <person name="Chen C."/>
            <person name="Chang X."/>
            <person name="Wang W."/>
            <person name="Lv Y."/>
            <person name="Sun Y."/>
            <person name="Ma L."/>
            <person name="Shen B."/>
            <person name="Zhu C."/>
        </authorList>
    </citation>
    <scope>NUCLEOTIDE SEQUENCE [LARGE SCALE GENOMIC DNA]</scope>
</reference>
<evidence type="ECO:0000313" key="4">
    <source>
        <dbReference type="EMBL" id="KFB45833.1"/>
    </source>
</evidence>
<keyword evidence="1" id="KW-0175">Coiled coil</keyword>
<dbReference type="VEuPathDB" id="VectorBase:ASIS009725"/>
<dbReference type="PANTHER" id="PTHR19143:SF327">
    <property type="entry name" value="FI21813P1-RELATED"/>
    <property type="match status" value="1"/>
</dbReference>
<dbReference type="Proteomes" id="UP000030765">
    <property type="component" value="Unassembled WGS sequence"/>
</dbReference>
<evidence type="ECO:0000313" key="6">
    <source>
        <dbReference type="Proteomes" id="UP000030765"/>
    </source>
</evidence>
<name>A0A084W6I9_ANOSI</name>
<dbReference type="VEuPathDB" id="VectorBase:ASIC013696"/>
<dbReference type="EMBL" id="KE525307">
    <property type="protein sequence ID" value="KFB45833.1"/>
    <property type="molecule type" value="Genomic_DNA"/>
</dbReference>
<dbReference type="SMART" id="SM00186">
    <property type="entry name" value="FBG"/>
    <property type="match status" value="1"/>
</dbReference>
<sequence length="299" mass="34709">MNQNEAKVDGFESRTAQRISQSSSQIIDTFGRQIKVSDSNVAKPVEPSSSEFMEMRNLRRKVNELESRIKDCYDTSSELTERSDEKGYDVIRNPPYQSSRNHLDKYVQDLPISTLNNPWTTIQHRFNGSIDFYRNWNEYKNGFGHQPGEFWIGLEKLYQMTRSKRHELLIVLEDFGGIIKHALYDDFMIGSEDEDYVLKKLGEFWGTVGDSLDPHVGESFSTYDRDNDKRPGKNCAKELQGGWWFISFGSCIACNLNGKYYQQPEVQKLQGLIWFPWHGGFYSLKSTKMMIRRRSVTAG</sequence>
<evidence type="ECO:0000256" key="1">
    <source>
        <dbReference type="SAM" id="Coils"/>
    </source>
</evidence>
<feature type="compositionally biased region" description="Basic and acidic residues" evidence="2">
    <location>
        <begin position="1"/>
        <end position="12"/>
    </location>
</feature>
<feature type="region of interest" description="Disordered" evidence="2">
    <location>
        <begin position="1"/>
        <end position="24"/>
    </location>
</feature>
<dbReference type="InterPro" id="IPR036056">
    <property type="entry name" value="Fibrinogen-like_C"/>
</dbReference>
<dbReference type="EnsemblMetazoa" id="ASIC013696-RA">
    <property type="protein sequence ID" value="ASIC013696-PA"/>
    <property type="gene ID" value="ASIC013696"/>
</dbReference>
<feature type="coiled-coil region" evidence="1">
    <location>
        <begin position="55"/>
        <end position="82"/>
    </location>
</feature>
<dbReference type="OrthoDB" id="6145874at2759"/>
<dbReference type="SUPFAM" id="SSF56496">
    <property type="entry name" value="Fibrinogen C-terminal domain-like"/>
    <property type="match status" value="1"/>
</dbReference>
<dbReference type="InterPro" id="IPR014716">
    <property type="entry name" value="Fibrinogen_a/b/g_C_1"/>
</dbReference>
<accession>A0A084W6I9</accession>
<reference evidence="5" key="2">
    <citation type="submission" date="2020-05" db="UniProtKB">
        <authorList>
            <consortium name="EnsemblMetazoa"/>
        </authorList>
    </citation>
    <scope>IDENTIFICATION</scope>
</reference>
<dbReference type="Pfam" id="PF00147">
    <property type="entry name" value="Fibrinogen_C"/>
    <property type="match status" value="1"/>
</dbReference>
<dbReference type="PROSITE" id="PS51406">
    <property type="entry name" value="FIBRINOGEN_C_2"/>
    <property type="match status" value="1"/>
</dbReference>
<organism evidence="4">
    <name type="scientific">Anopheles sinensis</name>
    <name type="common">Mosquito</name>
    <dbReference type="NCBI Taxonomy" id="74873"/>
    <lineage>
        <taxon>Eukaryota</taxon>
        <taxon>Metazoa</taxon>
        <taxon>Ecdysozoa</taxon>
        <taxon>Arthropoda</taxon>
        <taxon>Hexapoda</taxon>
        <taxon>Insecta</taxon>
        <taxon>Pterygota</taxon>
        <taxon>Neoptera</taxon>
        <taxon>Endopterygota</taxon>
        <taxon>Diptera</taxon>
        <taxon>Nematocera</taxon>
        <taxon>Culicoidea</taxon>
        <taxon>Culicidae</taxon>
        <taxon>Anophelinae</taxon>
        <taxon>Anopheles</taxon>
    </lineage>
</organism>
<dbReference type="OMA" id="YERYCFF"/>
<dbReference type="EMBL" id="ATLV01020809">
    <property type="status" value="NOT_ANNOTATED_CDS"/>
    <property type="molecule type" value="Genomic_DNA"/>
</dbReference>
<protein>
    <submittedName>
        <fullName evidence="4">AGAP012000-PA-like protein</fullName>
    </submittedName>
    <submittedName>
        <fullName evidence="5">Fibrinogen C-terminal domain-containing protein</fullName>
    </submittedName>
</protein>
<dbReference type="InterPro" id="IPR002181">
    <property type="entry name" value="Fibrinogen_a/b/g_C_dom"/>
</dbReference>
<dbReference type="STRING" id="74873.A0A084W6I9"/>
<dbReference type="GO" id="GO:0005615">
    <property type="term" value="C:extracellular space"/>
    <property type="evidence" value="ECO:0007669"/>
    <property type="project" value="TreeGrafter"/>
</dbReference>
<keyword evidence="6" id="KW-1185">Reference proteome</keyword>
<dbReference type="InterPro" id="IPR050373">
    <property type="entry name" value="Fibrinogen_C-term_domain"/>
</dbReference>
<feature type="domain" description="Fibrinogen C-terminal" evidence="3">
    <location>
        <begin position="63"/>
        <end position="295"/>
    </location>
</feature>
<proteinExistence type="predicted"/>
<gene>
    <name evidence="4" type="ORF">ZHAS_00013696</name>
</gene>
<evidence type="ECO:0000256" key="2">
    <source>
        <dbReference type="SAM" id="MobiDB-lite"/>
    </source>
</evidence>
<evidence type="ECO:0000259" key="3">
    <source>
        <dbReference type="PROSITE" id="PS51406"/>
    </source>
</evidence>
<evidence type="ECO:0000313" key="5">
    <source>
        <dbReference type="EnsemblMetazoa" id="ASIC013696-PA"/>
    </source>
</evidence>
<dbReference type="CDD" id="cd00087">
    <property type="entry name" value="FReD"/>
    <property type="match status" value="1"/>
</dbReference>
<dbReference type="AlphaFoldDB" id="A0A084W6I9"/>
<dbReference type="PANTHER" id="PTHR19143">
    <property type="entry name" value="FIBRINOGEN/TENASCIN/ANGIOPOEITIN"/>
    <property type="match status" value="1"/>
</dbReference>
<dbReference type="Gene3D" id="3.90.215.10">
    <property type="entry name" value="Gamma Fibrinogen, chain A, domain 1"/>
    <property type="match status" value="1"/>
</dbReference>